<evidence type="ECO:0000313" key="1">
    <source>
        <dbReference type="EMBL" id="ATI80861.1"/>
    </source>
</evidence>
<evidence type="ECO:0000313" key="2">
    <source>
        <dbReference type="Proteomes" id="UP000219422"/>
    </source>
</evidence>
<dbReference type="Gene3D" id="3.40.50.2000">
    <property type="entry name" value="Glycogen Phosphorylase B"/>
    <property type="match status" value="1"/>
</dbReference>
<gene>
    <name evidence="1" type="ORF">A6768_13320</name>
</gene>
<reference evidence="1 2" key="1">
    <citation type="submission" date="2017-10" db="EMBL/GenBank/DDBJ databases">
        <title>Sphingobium yanoikuyae S72.</title>
        <authorList>
            <person name="Sanchez E."/>
            <person name="Bustos P."/>
            <person name="Mendoza P."/>
            <person name="Guo X."/>
            <person name="Mendoza A."/>
        </authorList>
    </citation>
    <scope>NUCLEOTIDE SEQUENCE [LARGE SCALE GENOMIC DNA]</scope>
    <source>
        <strain evidence="1 2">S72</strain>
    </source>
</reference>
<dbReference type="SUPFAM" id="SSF53756">
    <property type="entry name" value="UDP-Glycosyltransferase/glycogen phosphorylase"/>
    <property type="match status" value="1"/>
</dbReference>
<name>A0A291N0S5_SPHYA</name>
<sequence length="349" mass="37471">MSRPIGYYVHHHGDGHRQRAIALCRSLGGVTLLGTGLTARTEGLPCLDLPDDRLDDEFWGIDGSERPSSLHYAPLDHEGIRQRTALMAAWIAQARPRLMVVDVSAEVAMLARLASVPTVYVRLNGRRLDAAHLEAFRGATALLAPFHEALDDDEIPSWVRKKTFYAPGVVRSACSQAIECDGVVLIVLGRGGGISDGNRWAEIALATPERKFRIIGPCTVPAFFPDNLELRGWVDDADAQIAASAVVIGGGGDGVVSAVLRARRPFICVPEPRPFDEQVSKAGKLAAVGGAIACFEWPPVGKWPGMINQAIKRAGCWPDCLMDTGGAEPVARWLDDLAGASAANRSRAT</sequence>
<dbReference type="GeneID" id="57777811"/>
<dbReference type="GO" id="GO:0016740">
    <property type="term" value="F:transferase activity"/>
    <property type="evidence" value="ECO:0007669"/>
    <property type="project" value="UniProtKB-KW"/>
</dbReference>
<keyword evidence="1" id="KW-0808">Transferase</keyword>
<accession>A0A291N0S5</accession>
<organism evidence="1 2">
    <name type="scientific">Sphingobium yanoikuyae</name>
    <name type="common">Sphingomonas yanoikuyae</name>
    <dbReference type="NCBI Taxonomy" id="13690"/>
    <lineage>
        <taxon>Bacteria</taxon>
        <taxon>Pseudomonadati</taxon>
        <taxon>Pseudomonadota</taxon>
        <taxon>Alphaproteobacteria</taxon>
        <taxon>Sphingomonadales</taxon>
        <taxon>Sphingomonadaceae</taxon>
        <taxon>Sphingobium</taxon>
    </lineage>
</organism>
<protein>
    <submittedName>
        <fullName evidence="1">Glycosyltransferase</fullName>
    </submittedName>
</protein>
<dbReference type="KEGG" id="sya:A6768_13320"/>
<proteinExistence type="predicted"/>
<dbReference type="EMBL" id="CP023741">
    <property type="protein sequence ID" value="ATI80861.1"/>
    <property type="molecule type" value="Genomic_DNA"/>
</dbReference>
<dbReference type="Proteomes" id="UP000219422">
    <property type="component" value="Chromosome"/>
</dbReference>
<dbReference type="AlphaFoldDB" id="A0A291N0S5"/>
<dbReference type="RefSeq" id="WP_097383982.1">
    <property type="nucleotide sequence ID" value="NZ_CP023741.1"/>
</dbReference>